<protein>
    <recommendedName>
        <fullName evidence="4">F5/8 type C domain-containing protein</fullName>
    </recommendedName>
</protein>
<name>A0ABQ8URR2_9EUKA</name>
<accession>A0ABQ8URR2</accession>
<dbReference type="Proteomes" id="UP001141327">
    <property type="component" value="Unassembled WGS sequence"/>
</dbReference>
<sequence length="194" mass="20379">MPLPVPLPTLVPPLAGPRMAMRGLAEGGSSAPASCTRPGPVPLTSSHPHPPGGLQWLCSATTTTWTSGACFTPEAPRAAPGLAGWVTATRSSEGRSGKASDLTGRQPCNSFTNNQPTPSWWLGAGRLFTPTRYTLRHSNHPGNVEHRLQSWRLEGSVDGADGSWRTLDEHTEPNALAARFLVMTGAAPPGSVMA</sequence>
<dbReference type="EMBL" id="JAPMOS010000019">
    <property type="protein sequence ID" value="KAJ4459420.1"/>
    <property type="molecule type" value="Genomic_DNA"/>
</dbReference>
<reference evidence="2" key="1">
    <citation type="journal article" date="2022" name="bioRxiv">
        <title>Genomics of Preaxostyla Flagellates Illuminates Evolutionary Transitions and the Path Towards Mitochondrial Loss.</title>
        <authorList>
            <person name="Novak L.V.F."/>
            <person name="Treitli S.C."/>
            <person name="Pyrih J."/>
            <person name="Halakuc P."/>
            <person name="Pipaliya S.V."/>
            <person name="Vacek V."/>
            <person name="Brzon O."/>
            <person name="Soukal P."/>
            <person name="Eme L."/>
            <person name="Dacks J.B."/>
            <person name="Karnkowska A."/>
            <person name="Elias M."/>
            <person name="Hampl V."/>
        </authorList>
    </citation>
    <scope>NUCLEOTIDE SEQUENCE</scope>
    <source>
        <strain evidence="2">RCP-MX</strain>
    </source>
</reference>
<comment type="caution">
    <text evidence="2">The sequence shown here is derived from an EMBL/GenBank/DDBJ whole genome shotgun (WGS) entry which is preliminary data.</text>
</comment>
<keyword evidence="3" id="KW-1185">Reference proteome</keyword>
<proteinExistence type="predicted"/>
<evidence type="ECO:0000313" key="3">
    <source>
        <dbReference type="Proteomes" id="UP001141327"/>
    </source>
</evidence>
<feature type="region of interest" description="Disordered" evidence="1">
    <location>
        <begin position="89"/>
        <end position="111"/>
    </location>
</feature>
<feature type="region of interest" description="Disordered" evidence="1">
    <location>
        <begin position="21"/>
        <end position="48"/>
    </location>
</feature>
<evidence type="ECO:0008006" key="4">
    <source>
        <dbReference type="Google" id="ProtNLM"/>
    </source>
</evidence>
<evidence type="ECO:0000313" key="2">
    <source>
        <dbReference type="EMBL" id="KAJ4459420.1"/>
    </source>
</evidence>
<gene>
    <name evidence="2" type="ORF">PAPYR_4463</name>
</gene>
<organism evidence="2 3">
    <name type="scientific">Paratrimastix pyriformis</name>
    <dbReference type="NCBI Taxonomy" id="342808"/>
    <lineage>
        <taxon>Eukaryota</taxon>
        <taxon>Metamonada</taxon>
        <taxon>Preaxostyla</taxon>
        <taxon>Paratrimastigidae</taxon>
        <taxon>Paratrimastix</taxon>
    </lineage>
</organism>
<evidence type="ECO:0000256" key="1">
    <source>
        <dbReference type="SAM" id="MobiDB-lite"/>
    </source>
</evidence>